<evidence type="ECO:0000313" key="3">
    <source>
        <dbReference type="Proteomes" id="UP001160519"/>
    </source>
</evidence>
<comment type="caution">
    <text evidence="2">The sequence shown here is derived from an EMBL/GenBank/DDBJ whole genome shotgun (WGS) entry which is preliminary data.</text>
</comment>
<evidence type="ECO:0000313" key="2">
    <source>
        <dbReference type="EMBL" id="MDI1230354.1"/>
    </source>
</evidence>
<gene>
    <name evidence="2" type="ORF">PSU93_04295</name>
</gene>
<dbReference type="Pfam" id="PF04536">
    <property type="entry name" value="TPM_phosphatase"/>
    <property type="match status" value="1"/>
</dbReference>
<keyword evidence="3" id="KW-1185">Reference proteome</keyword>
<protein>
    <submittedName>
        <fullName evidence="2">TPM domain-containing protein</fullName>
    </submittedName>
</protein>
<feature type="domain" description="TPM" evidence="1">
    <location>
        <begin position="28"/>
        <end position="141"/>
    </location>
</feature>
<dbReference type="Gene3D" id="3.10.310.50">
    <property type="match status" value="1"/>
</dbReference>
<dbReference type="PANTHER" id="PTHR30373">
    <property type="entry name" value="UPF0603 PROTEIN YGCG"/>
    <property type="match status" value="1"/>
</dbReference>
<dbReference type="Proteomes" id="UP001160519">
    <property type="component" value="Unassembled WGS sequence"/>
</dbReference>
<dbReference type="EMBL" id="JAQSDF010000007">
    <property type="protein sequence ID" value="MDI1230354.1"/>
    <property type="molecule type" value="Genomic_DNA"/>
</dbReference>
<organism evidence="2 3">
    <name type="scientific">Candidatus Methylobacter titanis</name>
    <dbReference type="NCBI Taxonomy" id="3053457"/>
    <lineage>
        <taxon>Bacteria</taxon>
        <taxon>Pseudomonadati</taxon>
        <taxon>Pseudomonadota</taxon>
        <taxon>Gammaproteobacteria</taxon>
        <taxon>Methylococcales</taxon>
        <taxon>Methylococcaceae</taxon>
        <taxon>Methylobacter</taxon>
    </lineage>
</organism>
<sequence>MVNIKRWFRHALMPPWRWRVSFPKVVLAEIERAVQQSELQHRGELRFAVENTLALARVWRGISARQRAIEVFSNLRVWDTEENSGVLIYLLLADREVHIIADRGIAKCVAQAEWDETAEAMQKEFKQGDFLHGSIRGIERITLLLAAHFPPGTSNPNELANKPVIVK</sequence>
<dbReference type="AlphaFoldDB" id="A0AA43Q268"/>
<dbReference type="InterPro" id="IPR007621">
    <property type="entry name" value="TPM_dom"/>
</dbReference>
<evidence type="ECO:0000259" key="1">
    <source>
        <dbReference type="Pfam" id="PF04536"/>
    </source>
</evidence>
<proteinExistence type="predicted"/>
<reference evidence="2" key="1">
    <citation type="submission" date="2023-01" db="EMBL/GenBank/DDBJ databases">
        <title>Biogeochemical cycle of methane in antarctic sediments.</title>
        <authorList>
            <person name="Roldan D.M."/>
            <person name="Menes R.J."/>
        </authorList>
    </citation>
    <scope>NUCLEOTIDE SEQUENCE [LARGE SCALE GENOMIC DNA]</scope>
    <source>
        <strain evidence="2">K-2018 MAG008</strain>
    </source>
</reference>
<dbReference type="PANTHER" id="PTHR30373:SF8">
    <property type="entry name" value="BLL7265 PROTEIN"/>
    <property type="match status" value="1"/>
</dbReference>
<name>A0AA43Q268_9GAMM</name>
<accession>A0AA43Q268</accession>